<organism evidence="9 10">
    <name type="scientific">Mizuhopecten yessoensis</name>
    <name type="common">Japanese scallop</name>
    <name type="synonym">Patinopecten yessoensis</name>
    <dbReference type="NCBI Taxonomy" id="6573"/>
    <lineage>
        <taxon>Eukaryota</taxon>
        <taxon>Metazoa</taxon>
        <taxon>Spiralia</taxon>
        <taxon>Lophotrochozoa</taxon>
        <taxon>Mollusca</taxon>
        <taxon>Bivalvia</taxon>
        <taxon>Autobranchia</taxon>
        <taxon>Pteriomorphia</taxon>
        <taxon>Pectinida</taxon>
        <taxon>Pectinoidea</taxon>
        <taxon>Pectinidae</taxon>
        <taxon>Mizuhopecten</taxon>
    </lineage>
</organism>
<evidence type="ECO:0000256" key="4">
    <source>
        <dbReference type="ARBA" id="ARBA00023319"/>
    </source>
</evidence>
<dbReference type="InterPro" id="IPR051170">
    <property type="entry name" value="Neural/epithelial_adhesion"/>
</dbReference>
<gene>
    <name evidence="9" type="ORF">KP79_PYT03899</name>
</gene>
<dbReference type="EMBL" id="NEDP02076732">
    <property type="protein sequence ID" value="OWF35331.1"/>
    <property type="molecule type" value="Genomic_DNA"/>
</dbReference>
<dbReference type="Proteomes" id="UP000242188">
    <property type="component" value="Unassembled WGS sequence"/>
</dbReference>
<evidence type="ECO:0000256" key="6">
    <source>
        <dbReference type="SAM" id="Phobius"/>
    </source>
</evidence>
<feature type="signal peptide" evidence="7">
    <location>
        <begin position="1"/>
        <end position="26"/>
    </location>
</feature>
<accession>A0A210PFV2</accession>
<feature type="region of interest" description="Disordered" evidence="5">
    <location>
        <begin position="346"/>
        <end position="389"/>
    </location>
</feature>
<keyword evidence="10" id="KW-1185">Reference proteome</keyword>
<dbReference type="Pfam" id="PF13927">
    <property type="entry name" value="Ig_3"/>
    <property type="match status" value="2"/>
</dbReference>
<reference evidence="9 10" key="1">
    <citation type="journal article" date="2017" name="Nat. Ecol. Evol.">
        <title>Scallop genome provides insights into evolution of bilaterian karyotype and development.</title>
        <authorList>
            <person name="Wang S."/>
            <person name="Zhang J."/>
            <person name="Jiao W."/>
            <person name="Li J."/>
            <person name="Xun X."/>
            <person name="Sun Y."/>
            <person name="Guo X."/>
            <person name="Huan P."/>
            <person name="Dong B."/>
            <person name="Zhang L."/>
            <person name="Hu X."/>
            <person name="Sun X."/>
            <person name="Wang J."/>
            <person name="Zhao C."/>
            <person name="Wang Y."/>
            <person name="Wang D."/>
            <person name="Huang X."/>
            <person name="Wang R."/>
            <person name="Lv J."/>
            <person name="Li Y."/>
            <person name="Zhang Z."/>
            <person name="Liu B."/>
            <person name="Lu W."/>
            <person name="Hui Y."/>
            <person name="Liang J."/>
            <person name="Zhou Z."/>
            <person name="Hou R."/>
            <person name="Li X."/>
            <person name="Liu Y."/>
            <person name="Li H."/>
            <person name="Ning X."/>
            <person name="Lin Y."/>
            <person name="Zhao L."/>
            <person name="Xing Q."/>
            <person name="Dou J."/>
            <person name="Li Y."/>
            <person name="Mao J."/>
            <person name="Guo H."/>
            <person name="Dou H."/>
            <person name="Li T."/>
            <person name="Mu C."/>
            <person name="Jiang W."/>
            <person name="Fu Q."/>
            <person name="Fu X."/>
            <person name="Miao Y."/>
            <person name="Liu J."/>
            <person name="Yu Q."/>
            <person name="Li R."/>
            <person name="Liao H."/>
            <person name="Li X."/>
            <person name="Kong Y."/>
            <person name="Jiang Z."/>
            <person name="Chourrout D."/>
            <person name="Li R."/>
            <person name="Bao Z."/>
        </authorList>
    </citation>
    <scope>NUCLEOTIDE SEQUENCE [LARGE SCALE GENOMIC DNA]</scope>
    <source>
        <strain evidence="9 10">PY_sf001</strain>
    </source>
</reference>
<feature type="transmembrane region" description="Helical" evidence="6">
    <location>
        <begin position="388"/>
        <end position="408"/>
    </location>
</feature>
<feature type="domain" description="Ig-like" evidence="8">
    <location>
        <begin position="148"/>
        <end position="230"/>
    </location>
</feature>
<dbReference type="InterPro" id="IPR036179">
    <property type="entry name" value="Ig-like_dom_sf"/>
</dbReference>
<dbReference type="Gene3D" id="2.60.40.10">
    <property type="entry name" value="Immunoglobulins"/>
    <property type="match status" value="3"/>
</dbReference>
<dbReference type="PROSITE" id="PS50835">
    <property type="entry name" value="IG_LIKE"/>
    <property type="match status" value="3"/>
</dbReference>
<evidence type="ECO:0000256" key="1">
    <source>
        <dbReference type="ARBA" id="ARBA00022729"/>
    </source>
</evidence>
<dbReference type="PANTHER" id="PTHR12231">
    <property type="entry name" value="CTX-RELATED TYPE I TRANSMEMBRANE PROTEIN"/>
    <property type="match status" value="1"/>
</dbReference>
<protein>
    <submittedName>
        <fullName evidence="9">Lachesin</fullName>
    </submittedName>
</protein>
<keyword evidence="3" id="KW-1015">Disulfide bond</keyword>
<dbReference type="InterPro" id="IPR007110">
    <property type="entry name" value="Ig-like_dom"/>
</dbReference>
<evidence type="ECO:0000313" key="10">
    <source>
        <dbReference type="Proteomes" id="UP000242188"/>
    </source>
</evidence>
<dbReference type="AlphaFoldDB" id="A0A210PFV2"/>
<dbReference type="Pfam" id="PF07686">
    <property type="entry name" value="V-set"/>
    <property type="match status" value="1"/>
</dbReference>
<name>A0A210PFV2_MIZYE</name>
<dbReference type="STRING" id="6573.A0A210PFV2"/>
<keyword evidence="4" id="KW-0393">Immunoglobulin domain</keyword>
<dbReference type="InterPro" id="IPR013783">
    <property type="entry name" value="Ig-like_fold"/>
</dbReference>
<dbReference type="InterPro" id="IPR013106">
    <property type="entry name" value="Ig_V-set"/>
</dbReference>
<feature type="domain" description="Ig-like" evidence="8">
    <location>
        <begin position="31"/>
        <end position="125"/>
    </location>
</feature>
<dbReference type="CDD" id="cd00096">
    <property type="entry name" value="Ig"/>
    <property type="match status" value="1"/>
</dbReference>
<keyword evidence="2" id="KW-0677">Repeat</keyword>
<evidence type="ECO:0000256" key="3">
    <source>
        <dbReference type="ARBA" id="ARBA00023157"/>
    </source>
</evidence>
<dbReference type="PANTHER" id="PTHR12231:SF253">
    <property type="entry name" value="DPR-INTERACTING PROTEIN ETA, ISOFORM B-RELATED"/>
    <property type="match status" value="1"/>
</dbReference>
<dbReference type="SMART" id="SM00409">
    <property type="entry name" value="IG"/>
    <property type="match status" value="3"/>
</dbReference>
<dbReference type="OrthoDB" id="6157574at2759"/>
<evidence type="ECO:0000256" key="5">
    <source>
        <dbReference type="SAM" id="MobiDB-lite"/>
    </source>
</evidence>
<dbReference type="InterPro" id="IPR003599">
    <property type="entry name" value="Ig_sub"/>
</dbReference>
<feature type="chain" id="PRO_5013210719" evidence="7">
    <location>
        <begin position="27"/>
        <end position="410"/>
    </location>
</feature>
<evidence type="ECO:0000256" key="7">
    <source>
        <dbReference type="SAM" id="SignalP"/>
    </source>
</evidence>
<comment type="caution">
    <text evidence="9">The sequence shown here is derived from an EMBL/GenBank/DDBJ whole genome shotgun (WGS) entry which is preliminary data.</text>
</comment>
<proteinExistence type="predicted"/>
<keyword evidence="6" id="KW-0472">Membrane</keyword>
<dbReference type="GO" id="GO:0043005">
    <property type="term" value="C:neuron projection"/>
    <property type="evidence" value="ECO:0007669"/>
    <property type="project" value="TreeGrafter"/>
</dbReference>
<evidence type="ECO:0000256" key="2">
    <source>
        <dbReference type="ARBA" id="ARBA00022737"/>
    </source>
</evidence>
<keyword evidence="6" id="KW-1133">Transmembrane helix</keyword>
<dbReference type="InterPro" id="IPR003598">
    <property type="entry name" value="Ig_sub2"/>
</dbReference>
<feature type="domain" description="Ig-like" evidence="8">
    <location>
        <begin position="235"/>
        <end position="335"/>
    </location>
</feature>
<dbReference type="SMART" id="SM00406">
    <property type="entry name" value="IGv"/>
    <property type="match status" value="3"/>
</dbReference>
<dbReference type="SUPFAM" id="SSF48726">
    <property type="entry name" value="Immunoglobulin"/>
    <property type="match status" value="3"/>
</dbReference>
<evidence type="ECO:0000259" key="8">
    <source>
        <dbReference type="PROSITE" id="PS50835"/>
    </source>
</evidence>
<keyword evidence="1 7" id="KW-0732">Signal</keyword>
<dbReference type="SMART" id="SM00408">
    <property type="entry name" value="IGc2"/>
    <property type="match status" value="3"/>
</dbReference>
<evidence type="ECO:0000313" key="9">
    <source>
        <dbReference type="EMBL" id="OWF35331.1"/>
    </source>
</evidence>
<keyword evidence="6" id="KW-0812">Transmembrane</keyword>
<sequence length="410" mass="44877">MKQQKSLKGLTIVSLILLTLVFQVSAESTIPSIGVIANATVDEGDDVYLDCPITNKTAASKVQWFRVLPGYLHISNDGSLVTKNTEKYGVRATTTTSVKQQELNTVTLIIKHASNADVGRYRCRVLISQVSYPRWPSKDAFVSIAAPPMILSVSNTKMVSAVGEDVTLTCRGYGAPEPTITWYKGDAGTNIMGHGEVLHLENLRAGDGGEYRCEVDNGVPPKAMETYHITIEQEPMCSAPQLHVMQAKNIFQPALMTCHVTGYPVPKVSWKRYTIHGIQTIFTSKYDIHNIMPKDNSGVITSVLKVYNVTSSDYGTYICEGTNDIDKCTSEVRLLESRLCVGPRCDSQADPSDSSSDHPRTVTTPSPSDDDDDETQHGQKAPHKDNGGIVMVPSVLTTSVLLLFVFFVTK</sequence>